<feature type="transmembrane region" description="Helical" evidence="6">
    <location>
        <begin position="20"/>
        <end position="37"/>
    </location>
</feature>
<dbReference type="InterPro" id="IPR003406">
    <property type="entry name" value="Glyco_trans_14"/>
</dbReference>
<evidence type="ECO:0000256" key="3">
    <source>
        <dbReference type="ARBA" id="ARBA00022679"/>
    </source>
</evidence>
<keyword evidence="2" id="KW-0328">Glycosyltransferase</keyword>
<gene>
    <name evidence="7" type="ORF">TEA_007519</name>
</gene>
<comment type="caution">
    <text evidence="7">The sequence shown here is derived from an EMBL/GenBank/DDBJ whole genome shotgun (WGS) entry which is preliminary data.</text>
</comment>
<dbReference type="GO" id="GO:0015020">
    <property type="term" value="F:glucuronosyltransferase activity"/>
    <property type="evidence" value="ECO:0007669"/>
    <property type="project" value="InterPro"/>
</dbReference>
<keyword evidence="6" id="KW-1133">Transmembrane helix</keyword>
<keyword evidence="5" id="KW-0325">Glycoprotein</keyword>
<dbReference type="InterPro" id="IPR044610">
    <property type="entry name" value="GLCAT14A/B/C"/>
</dbReference>
<keyword evidence="8" id="KW-1185">Reference proteome</keyword>
<keyword evidence="6" id="KW-0812">Transmembrane</keyword>
<evidence type="ECO:0000256" key="2">
    <source>
        <dbReference type="ARBA" id="ARBA00022676"/>
    </source>
</evidence>
<dbReference type="STRING" id="542762.A0A4S4DEG4"/>
<dbReference type="GO" id="GO:0016020">
    <property type="term" value="C:membrane"/>
    <property type="evidence" value="ECO:0007669"/>
    <property type="project" value="UniProtKB-SubCell"/>
</dbReference>
<dbReference type="EMBL" id="SDRB02011510">
    <property type="protein sequence ID" value="THG01082.1"/>
    <property type="molecule type" value="Genomic_DNA"/>
</dbReference>
<evidence type="ECO:0000256" key="6">
    <source>
        <dbReference type="SAM" id="Phobius"/>
    </source>
</evidence>
<proteinExistence type="predicted"/>
<dbReference type="Pfam" id="PF02485">
    <property type="entry name" value="Branch"/>
    <property type="match status" value="2"/>
</dbReference>
<dbReference type="AlphaFoldDB" id="A0A4S4DEG4"/>
<dbReference type="PANTHER" id="PTHR45719:SF8">
    <property type="entry name" value="BETA-GLUCURONOSYLTRANSFERASE GLCAT14C"/>
    <property type="match status" value="1"/>
</dbReference>
<evidence type="ECO:0000256" key="5">
    <source>
        <dbReference type="ARBA" id="ARBA00023180"/>
    </source>
</evidence>
<accession>A0A4S4DEG4</accession>
<evidence type="ECO:0000256" key="1">
    <source>
        <dbReference type="ARBA" id="ARBA00004606"/>
    </source>
</evidence>
<dbReference type="Proteomes" id="UP000306102">
    <property type="component" value="Unassembled WGS sequence"/>
</dbReference>
<keyword evidence="3" id="KW-0808">Transferase</keyword>
<keyword evidence="4 6" id="KW-0472">Membrane</keyword>
<organism evidence="7 8">
    <name type="scientific">Camellia sinensis var. sinensis</name>
    <name type="common">China tea</name>
    <dbReference type="NCBI Taxonomy" id="542762"/>
    <lineage>
        <taxon>Eukaryota</taxon>
        <taxon>Viridiplantae</taxon>
        <taxon>Streptophyta</taxon>
        <taxon>Embryophyta</taxon>
        <taxon>Tracheophyta</taxon>
        <taxon>Spermatophyta</taxon>
        <taxon>Magnoliopsida</taxon>
        <taxon>eudicotyledons</taxon>
        <taxon>Gunneridae</taxon>
        <taxon>Pentapetalae</taxon>
        <taxon>asterids</taxon>
        <taxon>Ericales</taxon>
        <taxon>Theaceae</taxon>
        <taxon>Camellia</taxon>
    </lineage>
</organism>
<comment type="subcellular location">
    <subcellularLocation>
        <location evidence="1">Membrane</location>
        <topology evidence="1">Single-pass type II membrane protein</topology>
    </subcellularLocation>
</comment>
<protein>
    <submittedName>
        <fullName evidence="7">Uncharacterized protein</fullName>
    </submittedName>
</protein>
<reference evidence="7 8" key="1">
    <citation type="journal article" date="2018" name="Proc. Natl. Acad. Sci. U.S.A.">
        <title>Draft genome sequence of Camellia sinensis var. sinensis provides insights into the evolution of the tea genome and tea quality.</title>
        <authorList>
            <person name="Wei C."/>
            <person name="Yang H."/>
            <person name="Wang S."/>
            <person name="Zhao J."/>
            <person name="Liu C."/>
            <person name="Gao L."/>
            <person name="Xia E."/>
            <person name="Lu Y."/>
            <person name="Tai Y."/>
            <person name="She G."/>
            <person name="Sun J."/>
            <person name="Cao H."/>
            <person name="Tong W."/>
            <person name="Gao Q."/>
            <person name="Li Y."/>
            <person name="Deng W."/>
            <person name="Jiang X."/>
            <person name="Wang W."/>
            <person name="Chen Q."/>
            <person name="Zhang S."/>
            <person name="Li H."/>
            <person name="Wu J."/>
            <person name="Wang P."/>
            <person name="Li P."/>
            <person name="Shi C."/>
            <person name="Zheng F."/>
            <person name="Jian J."/>
            <person name="Huang B."/>
            <person name="Shan D."/>
            <person name="Shi M."/>
            <person name="Fang C."/>
            <person name="Yue Y."/>
            <person name="Li F."/>
            <person name="Li D."/>
            <person name="Wei S."/>
            <person name="Han B."/>
            <person name="Jiang C."/>
            <person name="Yin Y."/>
            <person name="Xia T."/>
            <person name="Zhang Z."/>
            <person name="Bennetzen J.L."/>
            <person name="Zhao S."/>
            <person name="Wan X."/>
        </authorList>
    </citation>
    <scope>NUCLEOTIDE SEQUENCE [LARGE SCALE GENOMIC DNA]</scope>
    <source>
        <strain evidence="8">cv. Shuchazao</strain>
        <tissue evidence="7">Leaf</tissue>
    </source>
</reference>
<evidence type="ECO:0000313" key="8">
    <source>
        <dbReference type="Proteomes" id="UP000306102"/>
    </source>
</evidence>
<evidence type="ECO:0000313" key="7">
    <source>
        <dbReference type="EMBL" id="THG01082.1"/>
    </source>
</evidence>
<sequence length="356" mass="40386">MKRTRIHSLNLFCFDRKWLIPFLFISSISLFLLLVTIPTQDKSNSTSLPQSKSSVLITNSGAGAHRLGLPELPRFAYLLSGTGGDAPPLKRLLQAVYHPRNSYLLHLDLEASDSDRLELAKYVRSETVIEEFKNVMVVGKANLVTNKGPTMMACTLHAVAILLKQAKWDWFINLSASDYPLVPQDGSEWVMLTRSFLEFSICGWDNLPRTLLMYYTNFLSSPEGYFHTVICNHKDYQNTTVNHDLRYMAWDNPPKQHPMNLMVEHFDDMVQSGAPFARKFAKDDPVLNKIDKELLRRSDGRFTPGGWCGGNSVLDEDPCVVHGSPYAVKPSGSSRRLEKLILKLLDSENFRTKQCK</sequence>
<dbReference type="PANTHER" id="PTHR45719">
    <property type="entry name" value="GLYCOSYLTRANSFERASE"/>
    <property type="match status" value="1"/>
</dbReference>
<name>A0A4S4DEG4_CAMSN</name>
<evidence type="ECO:0000256" key="4">
    <source>
        <dbReference type="ARBA" id="ARBA00023136"/>
    </source>
</evidence>